<evidence type="ECO:0000313" key="1">
    <source>
        <dbReference type="EMBL" id="CAB4308688.1"/>
    </source>
</evidence>
<dbReference type="Proteomes" id="UP000507245">
    <property type="component" value="Unassembled WGS sequence"/>
</dbReference>
<dbReference type="AlphaFoldDB" id="A0A6J5XCW6"/>
<gene>
    <name evidence="1" type="ORF">ORAREDHAP_LOCUS28434</name>
</gene>
<proteinExistence type="predicted"/>
<reference evidence="2" key="1">
    <citation type="journal article" date="2020" name="Genome Biol.">
        <title>Gamete binning: chromosome-level and haplotype-resolved genome assembly enabled by high-throughput single-cell sequencing of gamete genomes.</title>
        <authorList>
            <person name="Campoy J.A."/>
            <person name="Sun H."/>
            <person name="Goel M."/>
            <person name="Jiao W.-B."/>
            <person name="Folz-Donahue K."/>
            <person name="Wang N."/>
            <person name="Rubio M."/>
            <person name="Liu C."/>
            <person name="Kukat C."/>
            <person name="Ruiz D."/>
            <person name="Huettel B."/>
            <person name="Schneeberger K."/>
        </authorList>
    </citation>
    <scope>NUCLEOTIDE SEQUENCE [LARGE SCALE GENOMIC DNA]</scope>
    <source>
        <strain evidence="2">cv. Rojo Pasion</strain>
    </source>
</reference>
<organism evidence="1 2">
    <name type="scientific">Prunus armeniaca</name>
    <name type="common">Apricot</name>
    <name type="synonym">Armeniaca vulgaris</name>
    <dbReference type="NCBI Taxonomy" id="36596"/>
    <lineage>
        <taxon>Eukaryota</taxon>
        <taxon>Viridiplantae</taxon>
        <taxon>Streptophyta</taxon>
        <taxon>Embryophyta</taxon>
        <taxon>Tracheophyta</taxon>
        <taxon>Spermatophyta</taxon>
        <taxon>Magnoliopsida</taxon>
        <taxon>eudicotyledons</taxon>
        <taxon>Gunneridae</taxon>
        <taxon>Pentapetalae</taxon>
        <taxon>rosids</taxon>
        <taxon>fabids</taxon>
        <taxon>Rosales</taxon>
        <taxon>Rosaceae</taxon>
        <taxon>Amygdaloideae</taxon>
        <taxon>Amygdaleae</taxon>
        <taxon>Prunus</taxon>
    </lineage>
</organism>
<accession>A0A6J5XCW6</accession>
<sequence length="73" mass="8544">MTWGWGRRGEGRVESDWVHVAHWDWRWSICPLSWKKAKVLSEKQMAPRESGLLDLEACREAAEEIRLRRGPGV</sequence>
<dbReference type="EMBL" id="CAEKKB010000004">
    <property type="protein sequence ID" value="CAB4308688.1"/>
    <property type="molecule type" value="Genomic_DNA"/>
</dbReference>
<keyword evidence="2" id="KW-1185">Reference proteome</keyword>
<name>A0A6J5XCW6_PRUAR</name>
<evidence type="ECO:0000313" key="2">
    <source>
        <dbReference type="Proteomes" id="UP000507245"/>
    </source>
</evidence>
<protein>
    <submittedName>
        <fullName evidence="1">Uncharacterized protein</fullName>
    </submittedName>
</protein>